<dbReference type="PANTHER" id="PTHR38795">
    <property type="entry name" value="DUF6604 DOMAIN-CONTAINING PROTEIN"/>
    <property type="match status" value="1"/>
</dbReference>
<dbReference type="InterPro" id="IPR046539">
    <property type="entry name" value="DUF6604"/>
</dbReference>
<feature type="region of interest" description="Disordered" evidence="1">
    <location>
        <begin position="43"/>
        <end position="62"/>
    </location>
</feature>
<dbReference type="EMBL" id="MU004299">
    <property type="protein sequence ID" value="KAF2660439.1"/>
    <property type="molecule type" value="Genomic_DNA"/>
</dbReference>
<protein>
    <recommendedName>
        <fullName evidence="2">DUF6604 domain-containing protein</fullName>
    </recommendedName>
</protein>
<dbReference type="Proteomes" id="UP000799324">
    <property type="component" value="Unassembled WGS sequence"/>
</dbReference>
<feature type="domain" description="DUF6604" evidence="2">
    <location>
        <begin position="12"/>
        <end position="266"/>
    </location>
</feature>
<evidence type="ECO:0000259" key="2">
    <source>
        <dbReference type="Pfam" id="PF20253"/>
    </source>
</evidence>
<gene>
    <name evidence="3" type="ORF">K491DRAFT_774652</name>
</gene>
<evidence type="ECO:0000313" key="4">
    <source>
        <dbReference type="Proteomes" id="UP000799324"/>
    </source>
</evidence>
<evidence type="ECO:0000313" key="3">
    <source>
        <dbReference type="EMBL" id="KAF2660439.1"/>
    </source>
</evidence>
<feature type="region of interest" description="Disordered" evidence="1">
    <location>
        <begin position="875"/>
        <end position="900"/>
    </location>
</feature>
<keyword evidence="4" id="KW-1185">Reference proteome</keyword>
<dbReference type="Pfam" id="PF20253">
    <property type="entry name" value="DUF6604"/>
    <property type="match status" value="1"/>
</dbReference>
<dbReference type="OrthoDB" id="3640263at2759"/>
<evidence type="ECO:0000256" key="1">
    <source>
        <dbReference type="SAM" id="MobiDB-lite"/>
    </source>
</evidence>
<name>A0A6A6TK81_9PLEO</name>
<proteinExistence type="predicted"/>
<organism evidence="3 4">
    <name type="scientific">Lophiostoma macrostomum CBS 122681</name>
    <dbReference type="NCBI Taxonomy" id="1314788"/>
    <lineage>
        <taxon>Eukaryota</taxon>
        <taxon>Fungi</taxon>
        <taxon>Dikarya</taxon>
        <taxon>Ascomycota</taxon>
        <taxon>Pezizomycotina</taxon>
        <taxon>Dothideomycetes</taxon>
        <taxon>Pleosporomycetidae</taxon>
        <taxon>Pleosporales</taxon>
        <taxon>Lophiostomataceae</taxon>
        <taxon>Lophiostoma</taxon>
    </lineage>
</organism>
<reference evidence="3" key="1">
    <citation type="journal article" date="2020" name="Stud. Mycol.">
        <title>101 Dothideomycetes genomes: a test case for predicting lifestyles and emergence of pathogens.</title>
        <authorList>
            <person name="Haridas S."/>
            <person name="Albert R."/>
            <person name="Binder M."/>
            <person name="Bloem J."/>
            <person name="Labutti K."/>
            <person name="Salamov A."/>
            <person name="Andreopoulos B."/>
            <person name="Baker S."/>
            <person name="Barry K."/>
            <person name="Bills G."/>
            <person name="Bluhm B."/>
            <person name="Cannon C."/>
            <person name="Castanera R."/>
            <person name="Culley D."/>
            <person name="Daum C."/>
            <person name="Ezra D."/>
            <person name="Gonzalez J."/>
            <person name="Henrissat B."/>
            <person name="Kuo A."/>
            <person name="Liang C."/>
            <person name="Lipzen A."/>
            <person name="Lutzoni F."/>
            <person name="Magnuson J."/>
            <person name="Mondo S."/>
            <person name="Nolan M."/>
            <person name="Ohm R."/>
            <person name="Pangilinan J."/>
            <person name="Park H.-J."/>
            <person name="Ramirez L."/>
            <person name="Alfaro M."/>
            <person name="Sun H."/>
            <person name="Tritt A."/>
            <person name="Yoshinaga Y."/>
            <person name="Zwiers L.-H."/>
            <person name="Turgeon B."/>
            <person name="Goodwin S."/>
            <person name="Spatafora J."/>
            <person name="Crous P."/>
            <person name="Grigoriev I."/>
        </authorList>
    </citation>
    <scope>NUCLEOTIDE SEQUENCE</scope>
    <source>
        <strain evidence="3">CBS 122681</strain>
    </source>
</reference>
<dbReference type="PANTHER" id="PTHR38795:SF1">
    <property type="entry name" value="DUF6604 DOMAIN-CONTAINING PROTEIN"/>
    <property type="match status" value="1"/>
</dbReference>
<dbReference type="AlphaFoldDB" id="A0A6A6TK81"/>
<sequence length="919" mass="103648">MALTPILLETYRRYKKETNTVVNWLAITAIKVGNVAHLLKPTVPQKPGGRLKGKARSTQSPPSQTIKVPVYLFEQLSQSIASAHVLVPLSILRLLGDVIRAREVCGRFYEMNSNGDVEAMEKNARHRHFIRVLQDVQAILQSITGPKSAAATRRNEYGSEDHIKERLSNIFEYLEVEDCLDLISPEDQETASASSQPVVYEVEAAEDPFLDEAFAIYCFLKDMADIRLFVHTTWREYREQKTSLTTAASTMNTAIEIFRRTDEAFLQDFPRFKDYGRIVEFLHHAKGKASTDEEGGSFPDHTGSYSMNDIRFSRQTLAYEHTYKQYFEFFLFRDNQTAFSTHDKPTKLTRDGEVQRIERLLSFFSESVLGNIPLFFTPEKDLLIQAIARSKANQKASAWMVFAIQTYIDLHRELGADVGRGYRELRHTAAWFTDVFTGYGESLRGEKAGEIDQSTIESCIQALKDFVDVGDSSSDTPDDKMHSSTFRGKRFFLANHPMLCGLMALEFLRKVHESGFDTAGLHGPHATILPFMHLYNAGLQSGFLRPRTRWADLEYLIVKHGEKHIFVGGRPNTKDAYARFCLAMGNSLQCVRSLSRARPGKAVSLGFAKPPRMLHYTSTYLSQIASWEEGKKVYQRANNDAVALLERLVADYLNRKIENTGPRASKMARRSTTNLSPLQTLAIFKDAMKEDEFDIRFDILTIGSLCTQLSRSIEAILQKHRGTDTWRQDLGGSRICFTLIPALAAPQHNHLPLLLKICHLLQETIDRVGNASYLCAEAQRGILDSARHPRLENLFLPADKIIGGPESPESPGQWTLTDDFNGSKYLPTNHNAAPIHHLAPYEERKNLCERLRAVESTEGDTASIIAFSSPFIPPKRVESAESEDPDEQSGSICAPGGISEEMQQLMLEAARRQFGQIDE</sequence>
<accession>A0A6A6TK81</accession>